<reference evidence="3 4" key="1">
    <citation type="submission" date="2019-04" db="EMBL/GenBank/DDBJ databases">
        <title>Draft genome sequence of Youngimonas vesicularis.</title>
        <authorList>
            <person name="Hameed A."/>
        </authorList>
    </citation>
    <scope>NUCLEOTIDE SEQUENCE [LARGE SCALE GENOMIC DNA]</scope>
    <source>
        <strain evidence="3 4">CC-AMW-E</strain>
    </source>
</reference>
<organism evidence="3 4">
    <name type="scientific">Thalassobius vesicularis</name>
    <dbReference type="NCBI Taxonomy" id="1294297"/>
    <lineage>
        <taxon>Bacteria</taxon>
        <taxon>Pseudomonadati</taxon>
        <taxon>Pseudomonadota</taxon>
        <taxon>Alphaproteobacteria</taxon>
        <taxon>Rhodobacterales</taxon>
        <taxon>Roseobacteraceae</taxon>
        <taxon>Thalassovita</taxon>
    </lineage>
</organism>
<keyword evidence="1" id="KW-0812">Transmembrane</keyword>
<dbReference type="Proteomes" id="UP000306113">
    <property type="component" value="Unassembled WGS sequence"/>
</dbReference>
<keyword evidence="4" id="KW-1185">Reference proteome</keyword>
<evidence type="ECO:0000313" key="3">
    <source>
        <dbReference type="EMBL" id="THD75718.1"/>
    </source>
</evidence>
<dbReference type="RefSeq" id="WP_136338081.1">
    <property type="nucleotide sequence ID" value="NZ_SSMD01000002.1"/>
</dbReference>
<keyword evidence="1" id="KW-1133">Transmembrane helix</keyword>
<accession>A0A4S3MDY0</accession>
<dbReference type="Pfam" id="PF07811">
    <property type="entry name" value="TadE"/>
    <property type="match status" value="1"/>
</dbReference>
<feature type="domain" description="TadE-like" evidence="2">
    <location>
        <begin position="17"/>
        <end position="55"/>
    </location>
</feature>
<gene>
    <name evidence="3" type="ORF">E7681_04490</name>
</gene>
<comment type="caution">
    <text evidence="3">The sequence shown here is derived from an EMBL/GenBank/DDBJ whole genome shotgun (WGS) entry which is preliminary data.</text>
</comment>
<dbReference type="AlphaFoldDB" id="A0A4S3MDY0"/>
<protein>
    <submittedName>
        <fullName evidence="3">Pilus assembly protein</fullName>
    </submittedName>
</protein>
<proteinExistence type="predicted"/>
<evidence type="ECO:0000256" key="1">
    <source>
        <dbReference type="SAM" id="Phobius"/>
    </source>
</evidence>
<keyword evidence="1" id="KW-0472">Membrane</keyword>
<dbReference type="InterPro" id="IPR012495">
    <property type="entry name" value="TadE-like_dom"/>
</dbReference>
<evidence type="ECO:0000313" key="4">
    <source>
        <dbReference type="Proteomes" id="UP000306113"/>
    </source>
</evidence>
<sequence length="177" mass="19694">MTRIKSFARRFTHGDSGTATVEFVIVFPFFLGVLLSAFELSLITMRETMLERALDLTVREIRLETGSAPQHDEIKARVCSRAPVIPDCETNLRLEMLVIDPRAWNDPEDEFDCTDQSEDVQPVRNFVNGMENELMLLRACAKFEPVFPGAGLGKTLSKDAAGMAALVAKAAFVQEPN</sequence>
<name>A0A4S3MDY0_9RHOB</name>
<feature type="transmembrane region" description="Helical" evidence="1">
    <location>
        <begin position="20"/>
        <end position="42"/>
    </location>
</feature>
<dbReference type="EMBL" id="SSMD01000002">
    <property type="protein sequence ID" value="THD75718.1"/>
    <property type="molecule type" value="Genomic_DNA"/>
</dbReference>
<evidence type="ECO:0000259" key="2">
    <source>
        <dbReference type="Pfam" id="PF07811"/>
    </source>
</evidence>
<dbReference type="OrthoDB" id="7907064at2"/>